<organism evidence="1">
    <name type="scientific">Caldiarchaeum subterraneum</name>
    <dbReference type="NCBI Taxonomy" id="311458"/>
    <lineage>
        <taxon>Archaea</taxon>
        <taxon>Nitrososphaerota</taxon>
        <taxon>Candidatus Caldarchaeales</taxon>
        <taxon>Candidatus Caldarchaeaceae</taxon>
        <taxon>Candidatus Caldarchaeum</taxon>
    </lineage>
</organism>
<name>A0A7C5LAR8_CALS0</name>
<evidence type="ECO:0000313" key="1">
    <source>
        <dbReference type="EMBL" id="HHK67560.1"/>
    </source>
</evidence>
<protein>
    <submittedName>
        <fullName evidence="1">Uncharacterized protein</fullName>
    </submittedName>
</protein>
<accession>A0A7C5LAR8</accession>
<proteinExistence type="predicted"/>
<sequence>MMKFGLVIVVIGVLAVAGLVIGLLFTNIPRTGSTTLSTTHEVTMTTRITETGRVTSVTPPSDFGKKFNNFIASILSAAIGSKVTLTEYRETTYGDVLLITAEYTLSSPIEDHSTAANKIKNELENRGLRKEVIFVSVTSNGAVISVGGPNTIEDRLLGMLEITIYKNSDTIEVSAQLSAK</sequence>
<reference evidence="1" key="1">
    <citation type="journal article" date="2020" name="mSystems">
        <title>Genome- and Community-Level Interaction Insights into Carbon Utilization and Element Cycling Functions of Hydrothermarchaeota in Hydrothermal Sediment.</title>
        <authorList>
            <person name="Zhou Z."/>
            <person name="Liu Y."/>
            <person name="Xu W."/>
            <person name="Pan J."/>
            <person name="Luo Z.H."/>
            <person name="Li M."/>
        </authorList>
    </citation>
    <scope>NUCLEOTIDE SEQUENCE [LARGE SCALE GENOMIC DNA]</scope>
    <source>
        <strain evidence="1">SpSt-1056</strain>
    </source>
</reference>
<comment type="caution">
    <text evidence="1">The sequence shown here is derived from an EMBL/GenBank/DDBJ whole genome shotgun (WGS) entry which is preliminary data.</text>
</comment>
<dbReference type="AlphaFoldDB" id="A0A7C5LAR8"/>
<gene>
    <name evidence="1" type="ORF">ENM11_00175</name>
</gene>
<dbReference type="EMBL" id="DRWN01000003">
    <property type="protein sequence ID" value="HHK67560.1"/>
    <property type="molecule type" value="Genomic_DNA"/>
</dbReference>